<dbReference type="Pfam" id="PF13181">
    <property type="entry name" value="TPR_8"/>
    <property type="match status" value="1"/>
</dbReference>
<dbReference type="InterPro" id="IPR019734">
    <property type="entry name" value="TPR_rpt"/>
</dbReference>
<protein>
    <recommendedName>
        <fullName evidence="3">Tetratricopeptide repeat protein</fullName>
    </recommendedName>
</protein>
<dbReference type="AlphaFoldDB" id="A0A7H9BMS0"/>
<sequence>MVESQKHNRCIIEAGSGMISHSKTDAKVAELVGLIELKYWQSNNELHQDCKNLLDLCLKEKNEMLGYAYLLYGRSFLIVGDFASALSFIHQAELWCKKKNDKAHLPLVLLWLGVTNKKIRNYNGAFKAWLEALKIALENSKLEIAIEVYLNIGMLYQLAELHEECSGMLMSGFTIAESINDKKLLAKSCIFLSDALIFAGQYSAAMSIVMRAEMDIILHGDMTWIIESCKNKGACLWYLGQKDEAITCFESGLAIASEFNLNWAYAATAVIYAEMLLLENDGVRAQEILLNARHHLDLFPDDDLTEKWFFLQYRTMKLASKFELALAAIKKAHACRLHNIEKSVGYGLSGLFLQKLRKLYPSLRRDFIKFERLAGGSNIRMSMKQLMAFKALCDHSVGSGRIIEINVKPESRSIVDQRALLVITDYCSPKDVWIKVGNGRFYIYPTQNGKSLHDFSMRLVKAIEAQPWSRFQLSHVIARARILMVEQMLIDQVDQIIQRGWHDAG</sequence>
<dbReference type="SUPFAM" id="SSF48452">
    <property type="entry name" value="TPR-like"/>
    <property type="match status" value="2"/>
</dbReference>
<proteinExistence type="predicted"/>
<keyword evidence="2" id="KW-1185">Reference proteome</keyword>
<reference evidence="1 2" key="1">
    <citation type="submission" date="2020-07" db="EMBL/GenBank/DDBJ databases">
        <title>Complete genome sequence of Chitinibacter sp. 2T18.</title>
        <authorList>
            <person name="Bae J.-W."/>
            <person name="Choi J.-W."/>
        </authorList>
    </citation>
    <scope>NUCLEOTIDE SEQUENCE [LARGE SCALE GENOMIC DNA]</scope>
    <source>
        <strain evidence="1 2">2T18</strain>
    </source>
</reference>
<dbReference type="InterPro" id="IPR011990">
    <property type="entry name" value="TPR-like_helical_dom_sf"/>
</dbReference>
<dbReference type="Proteomes" id="UP000509597">
    <property type="component" value="Chromosome"/>
</dbReference>
<dbReference type="KEGG" id="chiz:HQ393_16810"/>
<dbReference type="Gene3D" id="1.25.40.10">
    <property type="entry name" value="Tetratricopeptide repeat domain"/>
    <property type="match status" value="1"/>
</dbReference>
<gene>
    <name evidence="1" type="ORF">HQ393_16810</name>
</gene>
<dbReference type="RefSeq" id="WP_179356824.1">
    <property type="nucleotide sequence ID" value="NZ_CP058627.1"/>
</dbReference>
<evidence type="ECO:0000313" key="2">
    <source>
        <dbReference type="Proteomes" id="UP000509597"/>
    </source>
</evidence>
<name>A0A7H9BMS0_9NEIS</name>
<dbReference type="SMART" id="SM00028">
    <property type="entry name" value="TPR"/>
    <property type="match status" value="3"/>
</dbReference>
<accession>A0A7H9BMS0</accession>
<evidence type="ECO:0008006" key="3">
    <source>
        <dbReference type="Google" id="ProtNLM"/>
    </source>
</evidence>
<dbReference type="EMBL" id="CP058627">
    <property type="protein sequence ID" value="QLG89769.1"/>
    <property type="molecule type" value="Genomic_DNA"/>
</dbReference>
<evidence type="ECO:0000313" key="1">
    <source>
        <dbReference type="EMBL" id="QLG89769.1"/>
    </source>
</evidence>
<organism evidence="1 2">
    <name type="scientific">Chitinibacter bivalviorum</name>
    <dbReference type="NCBI Taxonomy" id="2739434"/>
    <lineage>
        <taxon>Bacteria</taxon>
        <taxon>Pseudomonadati</taxon>
        <taxon>Pseudomonadota</taxon>
        <taxon>Betaproteobacteria</taxon>
        <taxon>Neisseriales</taxon>
        <taxon>Chitinibacteraceae</taxon>
        <taxon>Chitinibacter</taxon>
    </lineage>
</organism>